<dbReference type="RefSeq" id="WP_061140400.1">
    <property type="nucleotide sequence ID" value="NZ_LNNH01000004.1"/>
</dbReference>
<dbReference type="PANTHER" id="PTHR43861:SF1">
    <property type="entry name" value="TRANS-ACONITATE 2-METHYLTRANSFERASE"/>
    <property type="match status" value="1"/>
</dbReference>
<protein>
    <submittedName>
        <fullName evidence="2">Methyltransferase</fullName>
    </submittedName>
</protein>
<evidence type="ECO:0000259" key="1">
    <source>
        <dbReference type="Pfam" id="PF08241"/>
    </source>
</evidence>
<gene>
    <name evidence="2" type="ORF">AS888_12515</name>
</gene>
<keyword evidence="2" id="KW-0808">Transferase</keyword>
<dbReference type="GO" id="GO:0008757">
    <property type="term" value="F:S-adenosylmethionine-dependent methyltransferase activity"/>
    <property type="evidence" value="ECO:0007669"/>
    <property type="project" value="InterPro"/>
</dbReference>
<comment type="caution">
    <text evidence="2">The sequence shown here is derived from an EMBL/GenBank/DDBJ whole genome shotgun (WGS) entry which is preliminary data.</text>
</comment>
<keyword evidence="2" id="KW-0489">Methyltransferase</keyword>
<proteinExistence type="predicted"/>
<dbReference type="SUPFAM" id="SSF53335">
    <property type="entry name" value="S-adenosyl-L-methionine-dependent methyltransferases"/>
    <property type="match status" value="1"/>
</dbReference>
<organism evidence="2 3">
    <name type="scientific">Peribacillus simplex</name>
    <dbReference type="NCBI Taxonomy" id="1478"/>
    <lineage>
        <taxon>Bacteria</taxon>
        <taxon>Bacillati</taxon>
        <taxon>Bacillota</taxon>
        <taxon>Bacilli</taxon>
        <taxon>Bacillales</taxon>
        <taxon>Bacillaceae</taxon>
        <taxon>Peribacillus</taxon>
    </lineage>
</organism>
<accession>A0A109N2L3</accession>
<dbReference type="InterPro" id="IPR029063">
    <property type="entry name" value="SAM-dependent_MTases_sf"/>
</dbReference>
<name>A0A109N2L3_9BACI</name>
<dbReference type="Pfam" id="PF08241">
    <property type="entry name" value="Methyltransf_11"/>
    <property type="match status" value="1"/>
</dbReference>
<dbReference type="EMBL" id="LNNH01000004">
    <property type="protein sequence ID" value="KWW22355.1"/>
    <property type="molecule type" value="Genomic_DNA"/>
</dbReference>
<dbReference type="AlphaFoldDB" id="A0A109N2L3"/>
<reference evidence="2 3" key="1">
    <citation type="submission" date="2015-11" db="EMBL/GenBank/DDBJ databases">
        <title>Genome Sequence of Bacillus simplex strain VanAntwerpen2.</title>
        <authorList>
            <person name="Couger M.B."/>
        </authorList>
    </citation>
    <scope>NUCLEOTIDE SEQUENCE [LARGE SCALE GENOMIC DNA]</scope>
    <source>
        <strain evidence="2 3">VanAntwerpen02</strain>
    </source>
</reference>
<dbReference type="GO" id="GO:0032259">
    <property type="term" value="P:methylation"/>
    <property type="evidence" value="ECO:0007669"/>
    <property type="project" value="UniProtKB-KW"/>
</dbReference>
<feature type="domain" description="Methyltransferase type 11" evidence="1">
    <location>
        <begin position="53"/>
        <end position="146"/>
    </location>
</feature>
<dbReference type="Proteomes" id="UP000064189">
    <property type="component" value="Unassembled WGS sequence"/>
</dbReference>
<dbReference type="InterPro" id="IPR013216">
    <property type="entry name" value="Methyltransf_11"/>
</dbReference>
<keyword evidence="3" id="KW-1185">Reference proteome</keyword>
<evidence type="ECO:0000313" key="3">
    <source>
        <dbReference type="Proteomes" id="UP000064189"/>
    </source>
</evidence>
<dbReference type="CDD" id="cd02440">
    <property type="entry name" value="AdoMet_MTases"/>
    <property type="match status" value="1"/>
</dbReference>
<evidence type="ECO:0000313" key="2">
    <source>
        <dbReference type="EMBL" id="KWW22355.1"/>
    </source>
</evidence>
<dbReference type="Gene3D" id="3.40.50.150">
    <property type="entry name" value="Vaccinia Virus protein VP39"/>
    <property type="match status" value="1"/>
</dbReference>
<sequence length="231" mass="26076">MNIHTWHKESKKEWDDFAPMWVKNSQEMWETGSRKNIIPFISGYVQSGLKVADIGCGDGVGSLKLAEAGFEVIGVDLSSVMIEFAKGKTANHPNLSFLQGDFTNLPFKDEEMEAAMVINSLEYTGEPLTVMKEIWRIMKPGGHVCFGILGPTAEPRKHFSYQRLLGDEVIMNTMLPWEFEKMATEMGWKTVADTGVAKRGVDYTKLGHFSKDLKQAVSFMWLFLLQKEVAE</sequence>
<dbReference type="PANTHER" id="PTHR43861">
    <property type="entry name" value="TRANS-ACONITATE 2-METHYLTRANSFERASE-RELATED"/>
    <property type="match status" value="1"/>
</dbReference>